<reference evidence="2 3" key="1">
    <citation type="submission" date="2024-05" db="EMBL/GenBank/DDBJ databases">
        <authorList>
            <person name="Wallberg A."/>
        </authorList>
    </citation>
    <scope>NUCLEOTIDE SEQUENCE [LARGE SCALE GENOMIC DNA]</scope>
</reference>
<dbReference type="Proteomes" id="UP001497623">
    <property type="component" value="Unassembled WGS sequence"/>
</dbReference>
<dbReference type="PROSITE" id="PS50835">
    <property type="entry name" value="IG_LIKE"/>
    <property type="match status" value="1"/>
</dbReference>
<dbReference type="InterPro" id="IPR036179">
    <property type="entry name" value="Ig-like_dom_sf"/>
</dbReference>
<dbReference type="PANTHER" id="PTHR23279:SF3">
    <property type="entry name" value="DEFECTIVE PROBOSCIS EXTENSION RESPONSE 18"/>
    <property type="match status" value="1"/>
</dbReference>
<dbReference type="InterPro" id="IPR037448">
    <property type="entry name" value="Zig-8"/>
</dbReference>
<dbReference type="GO" id="GO:0032589">
    <property type="term" value="C:neuron projection membrane"/>
    <property type="evidence" value="ECO:0007669"/>
    <property type="project" value="TreeGrafter"/>
</dbReference>
<protein>
    <recommendedName>
        <fullName evidence="1">Ig-like domain-containing protein</fullName>
    </recommendedName>
</protein>
<dbReference type="Pfam" id="PF13895">
    <property type="entry name" value="Ig_2"/>
    <property type="match status" value="1"/>
</dbReference>
<evidence type="ECO:0000259" key="1">
    <source>
        <dbReference type="PROSITE" id="PS50835"/>
    </source>
</evidence>
<dbReference type="InterPro" id="IPR007110">
    <property type="entry name" value="Ig-like_dom"/>
</dbReference>
<keyword evidence="3" id="KW-1185">Reference proteome</keyword>
<dbReference type="GO" id="GO:0050808">
    <property type="term" value="P:synapse organization"/>
    <property type="evidence" value="ECO:0007669"/>
    <property type="project" value="TreeGrafter"/>
</dbReference>
<proteinExistence type="predicted"/>
<dbReference type="PANTHER" id="PTHR23279">
    <property type="entry name" value="DEFECTIVE PROBOSCIS EXTENSION RESPONSE DPR -RELATED"/>
    <property type="match status" value="1"/>
</dbReference>
<organism evidence="2 3">
    <name type="scientific">Meganyctiphanes norvegica</name>
    <name type="common">Northern krill</name>
    <name type="synonym">Thysanopoda norvegica</name>
    <dbReference type="NCBI Taxonomy" id="48144"/>
    <lineage>
        <taxon>Eukaryota</taxon>
        <taxon>Metazoa</taxon>
        <taxon>Ecdysozoa</taxon>
        <taxon>Arthropoda</taxon>
        <taxon>Crustacea</taxon>
        <taxon>Multicrustacea</taxon>
        <taxon>Malacostraca</taxon>
        <taxon>Eumalacostraca</taxon>
        <taxon>Eucarida</taxon>
        <taxon>Euphausiacea</taxon>
        <taxon>Euphausiidae</taxon>
        <taxon>Meganyctiphanes</taxon>
    </lineage>
</organism>
<feature type="domain" description="Ig-like" evidence="1">
    <location>
        <begin position="59"/>
        <end position="157"/>
    </location>
</feature>
<dbReference type="Gene3D" id="2.60.40.10">
    <property type="entry name" value="Immunoglobulins"/>
    <property type="match status" value="1"/>
</dbReference>
<accession>A0AAV2S1T9</accession>
<sequence>MLHTVGMRGYRWSVNWERGGNVGSWCSRMFMPKDDSVYRCKVDTNPPLTQDIILTVIEPRARVVDDKGTAVFEKHYNSGSMIELRCIIDRIPFPHAPVTWAKGRQVLSFNTSRGGISVKGDSIKGVVVTRLYVASASPGDSGNYSCVYGSYTRDSVAVHVIAGENSAFMQPDASPSSSSNSSSSSSLLVPGESKHVQLMCWMVLILGSFMHWDSCLDWLQNADPNLKDKHTSITNIHCKMKNNNRSIHDFSVWFLKIIATDIDIIQSSTLNNELNCIPLSIMLLLIEI</sequence>
<gene>
    <name evidence="2" type="ORF">MNOR_LOCUS31312</name>
</gene>
<evidence type="ECO:0000313" key="2">
    <source>
        <dbReference type="EMBL" id="CAL4154335.1"/>
    </source>
</evidence>
<name>A0AAV2S1T9_MEGNR</name>
<dbReference type="AlphaFoldDB" id="A0AAV2S1T9"/>
<dbReference type="SUPFAM" id="SSF48726">
    <property type="entry name" value="Immunoglobulin"/>
    <property type="match status" value="1"/>
</dbReference>
<evidence type="ECO:0000313" key="3">
    <source>
        <dbReference type="Proteomes" id="UP001497623"/>
    </source>
</evidence>
<dbReference type="CDD" id="cd00096">
    <property type="entry name" value="Ig"/>
    <property type="match status" value="1"/>
</dbReference>
<dbReference type="InterPro" id="IPR013783">
    <property type="entry name" value="Ig-like_fold"/>
</dbReference>
<comment type="caution">
    <text evidence="2">The sequence shown here is derived from an EMBL/GenBank/DDBJ whole genome shotgun (WGS) entry which is preliminary data.</text>
</comment>
<dbReference type="EMBL" id="CAXKWB010040104">
    <property type="protein sequence ID" value="CAL4154335.1"/>
    <property type="molecule type" value="Genomic_DNA"/>
</dbReference>